<keyword evidence="6 9" id="KW-0227">DNA damage</keyword>
<dbReference type="SUPFAM" id="SSF46767">
    <property type="entry name" value="Methylated DNA-protein cysteine methyltransferase, C-terminal domain"/>
    <property type="match status" value="1"/>
</dbReference>
<evidence type="ECO:0000259" key="11">
    <source>
        <dbReference type="Pfam" id="PF02870"/>
    </source>
</evidence>
<gene>
    <name evidence="12" type="ORF">CHT91_02040</name>
</gene>
<evidence type="ECO:0000256" key="4">
    <source>
        <dbReference type="ARBA" id="ARBA00022603"/>
    </source>
</evidence>
<dbReference type="InterPro" id="IPR036631">
    <property type="entry name" value="MGMT_N_sf"/>
</dbReference>
<dbReference type="AlphaFoldDB" id="A0A3E2DLV8"/>
<feature type="domain" description="Methylated-DNA-[protein]-cysteine S-methyltransferase DNA binding" evidence="10">
    <location>
        <begin position="92"/>
        <end position="170"/>
    </location>
</feature>
<comment type="catalytic activity">
    <reaction evidence="1 9">
        <text>a 4-O-methyl-thymidine in DNA + L-cysteinyl-[protein] = a thymidine in DNA + S-methyl-L-cysteinyl-[protein]</text>
        <dbReference type="Rhea" id="RHEA:53428"/>
        <dbReference type="Rhea" id="RHEA-COMP:10131"/>
        <dbReference type="Rhea" id="RHEA-COMP:10132"/>
        <dbReference type="Rhea" id="RHEA-COMP:13555"/>
        <dbReference type="Rhea" id="RHEA-COMP:13556"/>
        <dbReference type="ChEBI" id="CHEBI:29950"/>
        <dbReference type="ChEBI" id="CHEBI:82612"/>
        <dbReference type="ChEBI" id="CHEBI:137386"/>
        <dbReference type="ChEBI" id="CHEBI:137387"/>
        <dbReference type="EC" id="2.1.1.63"/>
    </reaction>
</comment>
<evidence type="ECO:0000259" key="10">
    <source>
        <dbReference type="Pfam" id="PF01035"/>
    </source>
</evidence>
<dbReference type="HAMAP" id="MF_00772">
    <property type="entry name" value="OGT"/>
    <property type="match status" value="1"/>
</dbReference>
<dbReference type="EMBL" id="NOWI01000002">
    <property type="protein sequence ID" value="RFT46360.1"/>
    <property type="molecule type" value="Genomic_DNA"/>
</dbReference>
<dbReference type="InterPro" id="IPR008332">
    <property type="entry name" value="MethylG_MeTrfase_N"/>
</dbReference>
<evidence type="ECO:0000256" key="8">
    <source>
        <dbReference type="ARBA" id="ARBA00049348"/>
    </source>
</evidence>
<evidence type="ECO:0000313" key="12">
    <source>
        <dbReference type="EMBL" id="RFT46360.1"/>
    </source>
</evidence>
<dbReference type="Proteomes" id="UP000259211">
    <property type="component" value="Unassembled WGS sequence"/>
</dbReference>
<keyword evidence="5 9" id="KW-0808">Transferase</keyword>
<dbReference type="InterPro" id="IPR036388">
    <property type="entry name" value="WH-like_DNA-bd_sf"/>
</dbReference>
<reference evidence="12 13" key="1">
    <citation type="submission" date="2017-07" db="EMBL/GenBank/DDBJ databases">
        <authorList>
            <person name="Sun Z.S."/>
            <person name="Albrecht U."/>
            <person name="Echele G."/>
            <person name="Lee C.C."/>
        </authorList>
    </citation>
    <scope>NUCLEOTIDE SEQUENCE [LARGE SCALE GENOMIC DNA]</scope>
    <source>
        <strain evidence="12 13">P16-029</strain>
    </source>
</reference>
<evidence type="ECO:0000256" key="6">
    <source>
        <dbReference type="ARBA" id="ARBA00022763"/>
    </source>
</evidence>
<dbReference type="EC" id="2.1.1.63" evidence="9"/>
<dbReference type="FunFam" id="1.10.10.10:FF:000214">
    <property type="entry name" value="Methylated-DNA--protein-cysteine methyltransferase"/>
    <property type="match status" value="1"/>
</dbReference>
<evidence type="ECO:0000256" key="5">
    <source>
        <dbReference type="ARBA" id="ARBA00022679"/>
    </source>
</evidence>
<comment type="subcellular location">
    <subcellularLocation>
        <location evidence="9">Cytoplasm</location>
    </subcellularLocation>
</comment>
<dbReference type="InterPro" id="IPR001497">
    <property type="entry name" value="MethylDNA_cys_MeTrfase_AS"/>
</dbReference>
<dbReference type="PROSITE" id="PS00374">
    <property type="entry name" value="MGMT"/>
    <property type="match status" value="1"/>
</dbReference>
<dbReference type="Gene3D" id="3.30.160.70">
    <property type="entry name" value="Methylated DNA-protein cysteine methyltransferase domain"/>
    <property type="match status" value="1"/>
</dbReference>
<comment type="function">
    <text evidence="9">Involved in the cellular defense against the biological effects of O6-methylguanine (O6-MeG) and O4-methylthymine (O4-MeT) in DNA. Repairs the methylated nucleobase in DNA by stoichiometrically transferring the methyl group to a cysteine residue in the enzyme. This is a suicide reaction: the enzyme is irreversibly inactivated.</text>
</comment>
<dbReference type="CDD" id="cd06445">
    <property type="entry name" value="ATase"/>
    <property type="match status" value="1"/>
</dbReference>
<sequence length="183" mass="19839">MKCPALYHVLMTITARRYFDNSIGVLTLAATPQGLAQVTFGEAPAPSTVRESSEQHHICEGILDDAAHQFSEYLSGSRTAFSLPLDLSGATAFQRAVINGLLTIPYAQTISYRDLATLIGRPQASRAVGNACATNPLPIVIPCHRILRSDRKLGGYLGGRTIKRFLLDMEIRHGAITSGCRPM</sequence>
<name>A0A3E2DLV8_9ACTN</name>
<feature type="domain" description="Methylguanine DNA methyltransferase ribonuclease-like" evidence="11">
    <location>
        <begin position="18"/>
        <end position="87"/>
    </location>
</feature>
<dbReference type="Pfam" id="PF02870">
    <property type="entry name" value="Methyltransf_1N"/>
    <property type="match status" value="1"/>
</dbReference>
<dbReference type="GO" id="GO:0005737">
    <property type="term" value="C:cytoplasm"/>
    <property type="evidence" value="ECO:0007669"/>
    <property type="project" value="UniProtKB-SubCell"/>
</dbReference>
<protein>
    <recommendedName>
        <fullName evidence="9">Methylated-DNA--protein-cysteine methyltransferase</fullName>
        <ecNumber evidence="9">2.1.1.63</ecNumber>
    </recommendedName>
    <alternativeName>
        <fullName evidence="9">6-O-methylguanine-DNA methyltransferase</fullName>
        <shortName evidence="9">MGMT</shortName>
    </alternativeName>
    <alternativeName>
        <fullName evidence="9">O-6-methylguanine-DNA-alkyltransferase</fullName>
    </alternativeName>
</protein>
<accession>A0A3E2DLV8</accession>
<dbReference type="PANTHER" id="PTHR10815:SF5">
    <property type="entry name" value="METHYLATED-DNA--PROTEIN-CYSTEINE METHYLTRANSFERASE"/>
    <property type="match status" value="1"/>
</dbReference>
<proteinExistence type="inferred from homology"/>
<dbReference type="GO" id="GO:0006307">
    <property type="term" value="P:DNA alkylation repair"/>
    <property type="evidence" value="ECO:0007669"/>
    <property type="project" value="UniProtKB-UniRule"/>
</dbReference>
<dbReference type="NCBIfam" id="TIGR00589">
    <property type="entry name" value="ogt"/>
    <property type="match status" value="1"/>
</dbReference>
<evidence type="ECO:0000256" key="7">
    <source>
        <dbReference type="ARBA" id="ARBA00023204"/>
    </source>
</evidence>
<evidence type="ECO:0000256" key="3">
    <source>
        <dbReference type="ARBA" id="ARBA00022490"/>
    </source>
</evidence>
<evidence type="ECO:0000313" key="13">
    <source>
        <dbReference type="Proteomes" id="UP000259211"/>
    </source>
</evidence>
<keyword evidence="7 9" id="KW-0234">DNA repair</keyword>
<keyword evidence="3 9" id="KW-0963">Cytoplasm</keyword>
<dbReference type="GO" id="GO:0032259">
    <property type="term" value="P:methylation"/>
    <property type="evidence" value="ECO:0007669"/>
    <property type="project" value="UniProtKB-KW"/>
</dbReference>
<dbReference type="InterPro" id="IPR036217">
    <property type="entry name" value="MethylDNA_cys_MeTrfase_DNAb"/>
</dbReference>
<dbReference type="InterPro" id="IPR023546">
    <property type="entry name" value="MGMT"/>
</dbReference>
<evidence type="ECO:0000256" key="1">
    <source>
        <dbReference type="ARBA" id="ARBA00001286"/>
    </source>
</evidence>
<keyword evidence="4 9" id="KW-0489">Methyltransferase</keyword>
<comment type="catalytic activity">
    <reaction evidence="8 9">
        <text>a 6-O-methyl-2'-deoxyguanosine in DNA + L-cysteinyl-[protein] = S-methyl-L-cysteinyl-[protein] + a 2'-deoxyguanosine in DNA</text>
        <dbReference type="Rhea" id="RHEA:24000"/>
        <dbReference type="Rhea" id="RHEA-COMP:10131"/>
        <dbReference type="Rhea" id="RHEA-COMP:10132"/>
        <dbReference type="Rhea" id="RHEA-COMP:11367"/>
        <dbReference type="Rhea" id="RHEA-COMP:11368"/>
        <dbReference type="ChEBI" id="CHEBI:29950"/>
        <dbReference type="ChEBI" id="CHEBI:82612"/>
        <dbReference type="ChEBI" id="CHEBI:85445"/>
        <dbReference type="ChEBI" id="CHEBI:85448"/>
        <dbReference type="EC" id="2.1.1.63"/>
    </reaction>
</comment>
<dbReference type="InterPro" id="IPR014048">
    <property type="entry name" value="MethylDNA_cys_MeTrfase_DNA-bd"/>
</dbReference>
<evidence type="ECO:0000256" key="9">
    <source>
        <dbReference type="HAMAP-Rule" id="MF_00772"/>
    </source>
</evidence>
<dbReference type="SUPFAM" id="SSF53155">
    <property type="entry name" value="Methylated DNA-protein cysteine methyltransferase domain"/>
    <property type="match status" value="1"/>
</dbReference>
<comment type="caution">
    <text evidence="12">The sequence shown here is derived from an EMBL/GenBank/DDBJ whole genome shotgun (WGS) entry which is preliminary data.</text>
</comment>
<organism evidence="12 13">
    <name type="scientific">Cutibacterium avidum</name>
    <dbReference type="NCBI Taxonomy" id="33010"/>
    <lineage>
        <taxon>Bacteria</taxon>
        <taxon>Bacillati</taxon>
        <taxon>Actinomycetota</taxon>
        <taxon>Actinomycetes</taxon>
        <taxon>Propionibacteriales</taxon>
        <taxon>Propionibacteriaceae</taxon>
        <taxon>Cutibacterium</taxon>
    </lineage>
</organism>
<dbReference type="GO" id="GO:0003908">
    <property type="term" value="F:methylated-DNA-[protein]-cysteine S-methyltransferase activity"/>
    <property type="evidence" value="ECO:0007669"/>
    <property type="project" value="UniProtKB-UniRule"/>
</dbReference>
<evidence type="ECO:0000256" key="2">
    <source>
        <dbReference type="ARBA" id="ARBA00008711"/>
    </source>
</evidence>
<dbReference type="Gene3D" id="1.10.10.10">
    <property type="entry name" value="Winged helix-like DNA-binding domain superfamily/Winged helix DNA-binding domain"/>
    <property type="match status" value="1"/>
</dbReference>
<dbReference type="PANTHER" id="PTHR10815">
    <property type="entry name" value="METHYLATED-DNA--PROTEIN-CYSTEINE METHYLTRANSFERASE"/>
    <property type="match status" value="1"/>
</dbReference>
<feature type="active site" description="Nucleophile; methyl group acceptor" evidence="9">
    <location>
        <position position="143"/>
    </location>
</feature>
<dbReference type="Pfam" id="PF01035">
    <property type="entry name" value="DNA_binding_1"/>
    <property type="match status" value="1"/>
</dbReference>
<comment type="miscellaneous">
    <text evidence="9">This enzyme catalyzes only one turnover and therefore is not strictly catalytic. According to one definition, an enzyme is a biocatalyst that acts repeatedly and over many reaction cycles.</text>
</comment>
<comment type="similarity">
    <text evidence="2 9">Belongs to the MGMT family.</text>
</comment>